<dbReference type="AlphaFoldDB" id="X0IVE8"/>
<dbReference type="EMBL" id="JH658849">
    <property type="protein sequence ID" value="EXL76964.1"/>
    <property type="molecule type" value="Genomic_DNA"/>
</dbReference>
<gene>
    <name evidence="2" type="ORF">FOPG_08440</name>
</gene>
<sequence>MENVRDVGELAATPTKKPDLVSAKPGSNGEYDGSRERETLREGKG</sequence>
<dbReference type="Proteomes" id="UP000030676">
    <property type="component" value="Unassembled WGS sequence"/>
</dbReference>
<reference evidence="2" key="2">
    <citation type="submission" date="2012-05" db="EMBL/GenBank/DDBJ databases">
        <title>The Genome Annotation of Fusarium oxysporum PHW808.</title>
        <authorList>
            <consortium name="The Broad Institute Genomics Platform"/>
            <person name="Ma L.-J."/>
            <person name="Corby-Kistler H."/>
            <person name="Broz K."/>
            <person name="Gale L.R."/>
            <person name="Jonkers W."/>
            <person name="O'Donnell K."/>
            <person name="Ploetz R."/>
            <person name="Steinberg C."/>
            <person name="Schwartz D.C."/>
            <person name="VanEtten H."/>
            <person name="Zhou S."/>
            <person name="Young S.K."/>
            <person name="Zeng Q."/>
            <person name="Gargeya S."/>
            <person name="Fitzgerald M."/>
            <person name="Abouelleil A."/>
            <person name="Alvarado L."/>
            <person name="Chapman S.B."/>
            <person name="Gainer-Dewar J."/>
            <person name="Goldberg J."/>
            <person name="Griggs A."/>
            <person name="Gujja S."/>
            <person name="Hansen M."/>
            <person name="Howarth C."/>
            <person name="Imamovic A."/>
            <person name="Ireland A."/>
            <person name="Larimer J."/>
            <person name="McCowan C."/>
            <person name="Murphy C."/>
            <person name="Pearson M."/>
            <person name="Poon T.W."/>
            <person name="Priest M."/>
            <person name="Roberts A."/>
            <person name="Saif S."/>
            <person name="Shea T."/>
            <person name="Sykes S."/>
            <person name="Wortman J."/>
            <person name="Nusbaum C."/>
            <person name="Birren B."/>
        </authorList>
    </citation>
    <scope>NUCLEOTIDE SEQUENCE</scope>
    <source>
        <strain evidence="2">54008</strain>
    </source>
</reference>
<protein>
    <submittedName>
        <fullName evidence="2">Uncharacterized protein</fullName>
    </submittedName>
</protein>
<reference evidence="2" key="1">
    <citation type="submission" date="2011-11" db="EMBL/GenBank/DDBJ databases">
        <title>The Genome Sequence of Fusarium oxysporum PHW808.</title>
        <authorList>
            <consortium name="The Broad Institute Genome Sequencing Platform"/>
            <person name="Ma L.-J."/>
            <person name="Gale L.R."/>
            <person name="Schwartz D.C."/>
            <person name="Zhou S."/>
            <person name="Corby-Kistler H."/>
            <person name="Young S.K."/>
            <person name="Zeng Q."/>
            <person name="Gargeya S."/>
            <person name="Fitzgerald M."/>
            <person name="Haas B."/>
            <person name="Abouelleil A."/>
            <person name="Alvarado L."/>
            <person name="Arachchi H.M."/>
            <person name="Berlin A."/>
            <person name="Brown A."/>
            <person name="Chapman S.B."/>
            <person name="Chen Z."/>
            <person name="Dunbar C."/>
            <person name="Freedman E."/>
            <person name="Gearin G."/>
            <person name="Goldberg J."/>
            <person name="Griggs A."/>
            <person name="Gujja S."/>
            <person name="Heiman D."/>
            <person name="Howarth C."/>
            <person name="Larson L."/>
            <person name="Lui A."/>
            <person name="MacDonald P.J.P."/>
            <person name="Montmayeur A."/>
            <person name="Murphy C."/>
            <person name="Neiman D."/>
            <person name="Pearson M."/>
            <person name="Priest M."/>
            <person name="Roberts A."/>
            <person name="Saif S."/>
            <person name="Shea T."/>
            <person name="Shenoy N."/>
            <person name="Sisk P."/>
            <person name="Stolte C."/>
            <person name="Sykes S."/>
            <person name="Wortman J."/>
            <person name="Nusbaum C."/>
            <person name="Birren B."/>
        </authorList>
    </citation>
    <scope>NUCLEOTIDE SEQUENCE [LARGE SCALE GENOMIC DNA]</scope>
    <source>
        <strain evidence="2">54008</strain>
    </source>
</reference>
<evidence type="ECO:0000313" key="2">
    <source>
        <dbReference type="EMBL" id="EXL76964.1"/>
    </source>
</evidence>
<evidence type="ECO:0000256" key="1">
    <source>
        <dbReference type="SAM" id="MobiDB-lite"/>
    </source>
</evidence>
<organism evidence="2">
    <name type="scientific">Fusarium oxysporum f. sp. conglutinans race 2 54008</name>
    <dbReference type="NCBI Taxonomy" id="1089457"/>
    <lineage>
        <taxon>Eukaryota</taxon>
        <taxon>Fungi</taxon>
        <taxon>Dikarya</taxon>
        <taxon>Ascomycota</taxon>
        <taxon>Pezizomycotina</taxon>
        <taxon>Sordariomycetes</taxon>
        <taxon>Hypocreomycetidae</taxon>
        <taxon>Hypocreales</taxon>
        <taxon>Nectriaceae</taxon>
        <taxon>Fusarium</taxon>
        <taxon>Fusarium oxysporum species complex</taxon>
    </lineage>
</organism>
<name>X0IVE8_FUSOX</name>
<feature type="compositionally biased region" description="Basic and acidic residues" evidence="1">
    <location>
        <begin position="32"/>
        <end position="45"/>
    </location>
</feature>
<feature type="region of interest" description="Disordered" evidence="1">
    <location>
        <begin position="1"/>
        <end position="45"/>
    </location>
</feature>
<proteinExistence type="predicted"/>
<accession>X0IVE8</accession>
<dbReference type="HOGENOM" id="CLU_3207702_0_0_1"/>